<reference evidence="1 2" key="1">
    <citation type="journal article" date="2017" name="Curr. Biol.">
        <title>Genome architecture and evolution of a unichromosomal asexual nematode.</title>
        <authorList>
            <person name="Fradin H."/>
            <person name="Zegar C."/>
            <person name="Gutwein M."/>
            <person name="Lucas J."/>
            <person name="Kovtun M."/>
            <person name="Corcoran D."/>
            <person name="Baugh L.R."/>
            <person name="Kiontke K."/>
            <person name="Gunsalus K."/>
            <person name="Fitch D.H."/>
            <person name="Piano F."/>
        </authorList>
    </citation>
    <scope>NUCLEOTIDE SEQUENCE [LARGE SCALE GENOMIC DNA]</scope>
    <source>
        <strain evidence="1">PF1309</strain>
    </source>
</reference>
<dbReference type="Proteomes" id="UP000218231">
    <property type="component" value="Unassembled WGS sequence"/>
</dbReference>
<name>A0A2A2K0V0_9BILA</name>
<keyword evidence="2" id="KW-1185">Reference proteome</keyword>
<protein>
    <submittedName>
        <fullName evidence="1">Uncharacterized protein</fullName>
    </submittedName>
</protein>
<comment type="caution">
    <text evidence="1">The sequence shown here is derived from an EMBL/GenBank/DDBJ whole genome shotgun (WGS) entry which is preliminary data.</text>
</comment>
<accession>A0A2A2K0V0</accession>
<proteinExistence type="predicted"/>
<dbReference type="EMBL" id="LIAE01009913">
    <property type="protein sequence ID" value="PAV67512.1"/>
    <property type="molecule type" value="Genomic_DNA"/>
</dbReference>
<dbReference type="AlphaFoldDB" id="A0A2A2K0V0"/>
<organism evidence="1 2">
    <name type="scientific">Diploscapter pachys</name>
    <dbReference type="NCBI Taxonomy" id="2018661"/>
    <lineage>
        <taxon>Eukaryota</taxon>
        <taxon>Metazoa</taxon>
        <taxon>Ecdysozoa</taxon>
        <taxon>Nematoda</taxon>
        <taxon>Chromadorea</taxon>
        <taxon>Rhabditida</taxon>
        <taxon>Rhabditina</taxon>
        <taxon>Rhabditomorpha</taxon>
        <taxon>Rhabditoidea</taxon>
        <taxon>Rhabditidae</taxon>
        <taxon>Diploscapter</taxon>
    </lineage>
</organism>
<sequence length="94" mass="10962">MRELSVSGASHLIGSRTEVFILYDEATFDRPKSEILTTFCSSYRQFLAAMSLWMTLLLCRYLKERNSIAVRDSEEDRFLIFCAHQVIFLFARPT</sequence>
<evidence type="ECO:0000313" key="1">
    <source>
        <dbReference type="EMBL" id="PAV67512.1"/>
    </source>
</evidence>
<gene>
    <name evidence="1" type="ORF">WR25_06675</name>
</gene>
<evidence type="ECO:0000313" key="2">
    <source>
        <dbReference type="Proteomes" id="UP000218231"/>
    </source>
</evidence>